<feature type="domain" description="Protein kinase" evidence="13">
    <location>
        <begin position="201"/>
        <end position="492"/>
    </location>
</feature>
<comment type="similarity">
    <text evidence="1">Belongs to the protein kinase superfamily. TKL Ser/Thr protein kinase family. RAF subfamily.</text>
</comment>
<dbReference type="InterPro" id="IPR002885">
    <property type="entry name" value="PPR_rpt"/>
</dbReference>
<keyword evidence="5" id="KW-0677">Repeat</keyword>
<dbReference type="Pfam" id="PF07714">
    <property type="entry name" value="PK_Tyr_Ser-Thr"/>
    <property type="match status" value="2"/>
</dbReference>
<gene>
    <name evidence="16" type="ORF">NC653_023691</name>
</gene>
<evidence type="ECO:0000256" key="2">
    <source>
        <dbReference type="ARBA" id="ARBA00012513"/>
    </source>
</evidence>
<dbReference type="PROSITE" id="PS50011">
    <property type="entry name" value="PROTEIN_KINASE_DOM"/>
    <property type="match status" value="1"/>
</dbReference>
<dbReference type="GO" id="GO:0005524">
    <property type="term" value="F:ATP binding"/>
    <property type="evidence" value="ECO:0007669"/>
    <property type="project" value="UniProtKB-KW"/>
</dbReference>
<sequence length="968" mass="109596">MVDMAMEEGGSNESCGSRVNENTTSPGSVLQGRQQQQRMQQKLEVYNEILRRLKETNHEEANLPGFDDHLWTHFNRLPARYALDVNVERAEDVLMHKRLLHLAHDPANRPAIEVRLVQVHPTSDDNSADFILPDSPSKEAAQRKSVHPPPAFGSSPNLEALALEANKFDDQDGDNSVHANSKFFKPMHEITFSSDDRPKLLSQLTSVLAHIGLNIQEAHAFSTLDGYSLDVFVVDGWPYEAWSNHRSSSPTSDHEKSKIKYDPDHVAIPNDVTDVWEIDPKHLKFENKVASGSYGDLYKGTYYSQEVAIKILKPERVNSDLQKEFAQEVYIMRKVRHKNVVQFIGACTKLPSLCIVTDFYLFISFQVVKVADFGVARVKAQTGVMTAETGTYRWMAPEVIEHKPYDHKADVFSFGIVLWELLTGKLPYEYLTPLQAAVGVVQKELRPTIPKNTQPKLAELLEKTWKQDPALRPDFSEIIEILQQIAKEVPLLGAMHAHVRYHQKITTSHVPWNHHHHLSHRQQPLPYLSQPTSHPLNLSTKWNNFKCLAAISKQAQRFFSAVLPTVATRDTSATNRLIKKFVASSPKSIALDALSHLLSPDSTHHPLLYLLTLPLYLKISEASWFSWNPKLVAQVVVLLDKQGLDKELKALMSETVSRLQFKERELVLFYCNLIGFNSKHNWVRGFDDSYSRLNQFVSDSNSVYVKKQGYKAMISGLCEMGRAREAEDLIGEMRERGLKPTLFEFRCVLYGYGRLGLFKDMERILDKMESGEIEVDTVCANMVLASYGAHNALPEMGLWLRKMKTLGIPLSIRTCNSVLNSCPTIMALMRNLDASYPVSIQELLKILSEEEAMLVKELTESSVLKEATKWDTSEGKLDLHGMHLGSAYVMMLQWMEETRNRLSDGEHVIPAEITVVCGSGNHSTVRGESPVKSMITEIMAQTRSPMRIDRKNIGCFVAKGNVIKKWLC</sequence>
<name>A0AAD6MK95_9ROSI</name>
<dbReference type="SUPFAM" id="SSF55021">
    <property type="entry name" value="ACT-like"/>
    <property type="match status" value="1"/>
</dbReference>
<keyword evidence="6" id="KW-0547">Nucleotide-binding</keyword>
<dbReference type="PROSITE" id="PS50828">
    <property type="entry name" value="SMR"/>
    <property type="match status" value="1"/>
</dbReference>
<dbReference type="PROSITE" id="PS51671">
    <property type="entry name" value="ACT"/>
    <property type="match status" value="1"/>
</dbReference>
<evidence type="ECO:0000256" key="5">
    <source>
        <dbReference type="ARBA" id="ARBA00022737"/>
    </source>
</evidence>
<dbReference type="InterPro" id="IPR002625">
    <property type="entry name" value="Smr_dom"/>
</dbReference>
<dbReference type="InterPro" id="IPR036063">
    <property type="entry name" value="Smr_dom_sf"/>
</dbReference>
<evidence type="ECO:0000256" key="4">
    <source>
        <dbReference type="ARBA" id="ARBA00022679"/>
    </source>
</evidence>
<dbReference type="Pfam" id="PF01535">
    <property type="entry name" value="PPR"/>
    <property type="match status" value="2"/>
</dbReference>
<keyword evidence="17" id="KW-1185">Reference proteome</keyword>
<accession>A0AAD6MK95</accession>
<feature type="repeat" description="PPR" evidence="11">
    <location>
        <begin position="706"/>
        <end position="740"/>
    </location>
</feature>
<dbReference type="SMART" id="SM00463">
    <property type="entry name" value="SMR"/>
    <property type="match status" value="1"/>
</dbReference>
<dbReference type="InterPro" id="IPR000719">
    <property type="entry name" value="Prot_kinase_dom"/>
</dbReference>
<dbReference type="PANTHER" id="PTHR44329:SF128">
    <property type="entry name" value="SERINE_THREONINE-PROTEIN KINASE STY46"/>
    <property type="match status" value="1"/>
</dbReference>
<dbReference type="Gene3D" id="3.30.1370.110">
    <property type="match status" value="1"/>
</dbReference>
<evidence type="ECO:0000256" key="12">
    <source>
        <dbReference type="SAM" id="MobiDB-lite"/>
    </source>
</evidence>
<dbReference type="Gene3D" id="3.30.200.20">
    <property type="entry name" value="Phosphorylase Kinase, domain 1"/>
    <property type="match status" value="1"/>
</dbReference>
<evidence type="ECO:0000256" key="10">
    <source>
        <dbReference type="ARBA" id="ARBA00048679"/>
    </source>
</evidence>
<evidence type="ECO:0000256" key="3">
    <source>
        <dbReference type="ARBA" id="ARBA00022527"/>
    </source>
</evidence>
<feature type="region of interest" description="Disordered" evidence="12">
    <location>
        <begin position="1"/>
        <end position="38"/>
    </location>
</feature>
<dbReference type="SUPFAM" id="SSF56112">
    <property type="entry name" value="Protein kinase-like (PK-like)"/>
    <property type="match status" value="1"/>
</dbReference>
<evidence type="ECO:0000313" key="16">
    <source>
        <dbReference type="EMBL" id="KAJ6985832.1"/>
    </source>
</evidence>
<evidence type="ECO:0000256" key="6">
    <source>
        <dbReference type="ARBA" id="ARBA00022741"/>
    </source>
</evidence>
<dbReference type="PANTHER" id="PTHR44329">
    <property type="entry name" value="SERINE/THREONINE-PROTEIN KINASE TNNI3K-RELATED"/>
    <property type="match status" value="1"/>
</dbReference>
<evidence type="ECO:0000259" key="13">
    <source>
        <dbReference type="PROSITE" id="PS50011"/>
    </source>
</evidence>
<evidence type="ECO:0000256" key="9">
    <source>
        <dbReference type="ARBA" id="ARBA00047899"/>
    </source>
</evidence>
<protein>
    <recommendedName>
        <fullName evidence="2">non-specific serine/threonine protein kinase</fullName>
        <ecNumber evidence="2">2.7.11.1</ecNumber>
    </recommendedName>
</protein>
<dbReference type="Gene3D" id="1.25.40.10">
    <property type="entry name" value="Tetratricopeptide repeat domain"/>
    <property type="match status" value="1"/>
</dbReference>
<feature type="domain" description="Smr" evidence="14">
    <location>
        <begin position="877"/>
        <end position="961"/>
    </location>
</feature>
<keyword evidence="8" id="KW-0067">ATP-binding</keyword>
<evidence type="ECO:0000259" key="15">
    <source>
        <dbReference type="PROSITE" id="PS51671"/>
    </source>
</evidence>
<evidence type="ECO:0000256" key="8">
    <source>
        <dbReference type="ARBA" id="ARBA00022840"/>
    </source>
</evidence>
<evidence type="ECO:0000256" key="1">
    <source>
        <dbReference type="ARBA" id="ARBA00010507"/>
    </source>
</evidence>
<dbReference type="InterPro" id="IPR045865">
    <property type="entry name" value="ACT-like_dom_sf"/>
</dbReference>
<dbReference type="EC" id="2.7.11.1" evidence="2"/>
<evidence type="ECO:0000313" key="17">
    <source>
        <dbReference type="Proteomes" id="UP001164929"/>
    </source>
</evidence>
<reference evidence="16" key="1">
    <citation type="journal article" date="2023" name="Mol. Ecol. Resour.">
        <title>Chromosome-level genome assembly of a triploid poplar Populus alba 'Berolinensis'.</title>
        <authorList>
            <person name="Chen S."/>
            <person name="Yu Y."/>
            <person name="Wang X."/>
            <person name="Wang S."/>
            <person name="Zhang T."/>
            <person name="Zhou Y."/>
            <person name="He R."/>
            <person name="Meng N."/>
            <person name="Wang Y."/>
            <person name="Liu W."/>
            <person name="Liu Z."/>
            <person name="Liu J."/>
            <person name="Guo Q."/>
            <person name="Huang H."/>
            <person name="Sederoff R.R."/>
            <person name="Wang G."/>
            <person name="Qu G."/>
            <person name="Chen S."/>
        </authorList>
    </citation>
    <scope>NUCLEOTIDE SEQUENCE</scope>
    <source>
        <strain evidence="16">SC-2020</strain>
    </source>
</reference>
<feature type="compositionally biased region" description="Polar residues" evidence="12">
    <location>
        <begin position="11"/>
        <end position="28"/>
    </location>
</feature>
<organism evidence="16 17">
    <name type="scientific">Populus alba x Populus x berolinensis</name>
    <dbReference type="NCBI Taxonomy" id="444605"/>
    <lineage>
        <taxon>Eukaryota</taxon>
        <taxon>Viridiplantae</taxon>
        <taxon>Streptophyta</taxon>
        <taxon>Embryophyta</taxon>
        <taxon>Tracheophyta</taxon>
        <taxon>Spermatophyta</taxon>
        <taxon>Magnoliopsida</taxon>
        <taxon>eudicotyledons</taxon>
        <taxon>Gunneridae</taxon>
        <taxon>Pentapetalae</taxon>
        <taxon>rosids</taxon>
        <taxon>fabids</taxon>
        <taxon>Malpighiales</taxon>
        <taxon>Salicaceae</taxon>
        <taxon>Saliceae</taxon>
        <taxon>Populus</taxon>
    </lineage>
</organism>
<dbReference type="CDD" id="cd13999">
    <property type="entry name" value="STKc_MAP3K-like"/>
    <property type="match status" value="1"/>
</dbReference>
<dbReference type="InterPro" id="IPR001245">
    <property type="entry name" value="Ser-Thr/Tyr_kinase_cat_dom"/>
</dbReference>
<dbReference type="AlphaFoldDB" id="A0AAD6MK95"/>
<keyword evidence="3" id="KW-0723">Serine/threonine-protein kinase</keyword>
<feature type="domain" description="ACT" evidence="15">
    <location>
        <begin position="189"/>
        <end position="274"/>
    </location>
</feature>
<evidence type="ECO:0000256" key="11">
    <source>
        <dbReference type="PROSITE-ProRule" id="PRU00708"/>
    </source>
</evidence>
<comment type="catalytic activity">
    <reaction evidence="9">
        <text>L-threonyl-[protein] + ATP = O-phospho-L-threonyl-[protein] + ADP + H(+)</text>
        <dbReference type="Rhea" id="RHEA:46608"/>
        <dbReference type="Rhea" id="RHEA-COMP:11060"/>
        <dbReference type="Rhea" id="RHEA-COMP:11605"/>
        <dbReference type="ChEBI" id="CHEBI:15378"/>
        <dbReference type="ChEBI" id="CHEBI:30013"/>
        <dbReference type="ChEBI" id="CHEBI:30616"/>
        <dbReference type="ChEBI" id="CHEBI:61977"/>
        <dbReference type="ChEBI" id="CHEBI:456216"/>
        <dbReference type="EC" id="2.7.11.1"/>
    </reaction>
</comment>
<keyword evidence="4" id="KW-0808">Transferase</keyword>
<dbReference type="NCBIfam" id="TIGR00756">
    <property type="entry name" value="PPR"/>
    <property type="match status" value="2"/>
</dbReference>
<evidence type="ECO:0000256" key="7">
    <source>
        <dbReference type="ARBA" id="ARBA00022777"/>
    </source>
</evidence>
<dbReference type="SUPFAM" id="SSF160443">
    <property type="entry name" value="SMR domain-like"/>
    <property type="match status" value="1"/>
</dbReference>
<dbReference type="FunFam" id="3.30.200.20:FF:000060">
    <property type="entry name" value="Serine/threonine-protein kinase isoform 1"/>
    <property type="match status" value="1"/>
</dbReference>
<comment type="catalytic activity">
    <reaction evidence="10">
        <text>L-seryl-[protein] + ATP = O-phospho-L-seryl-[protein] + ADP + H(+)</text>
        <dbReference type="Rhea" id="RHEA:17989"/>
        <dbReference type="Rhea" id="RHEA-COMP:9863"/>
        <dbReference type="Rhea" id="RHEA-COMP:11604"/>
        <dbReference type="ChEBI" id="CHEBI:15378"/>
        <dbReference type="ChEBI" id="CHEBI:29999"/>
        <dbReference type="ChEBI" id="CHEBI:30616"/>
        <dbReference type="ChEBI" id="CHEBI:83421"/>
        <dbReference type="ChEBI" id="CHEBI:456216"/>
        <dbReference type="EC" id="2.7.11.1"/>
    </reaction>
</comment>
<feature type="region of interest" description="Disordered" evidence="12">
    <location>
        <begin position="125"/>
        <end position="154"/>
    </location>
</feature>
<proteinExistence type="inferred from homology"/>
<evidence type="ECO:0000259" key="14">
    <source>
        <dbReference type="PROSITE" id="PS50828"/>
    </source>
</evidence>
<dbReference type="PROSITE" id="PS51375">
    <property type="entry name" value="PPR"/>
    <property type="match status" value="1"/>
</dbReference>
<dbReference type="Proteomes" id="UP001164929">
    <property type="component" value="Chromosome 9"/>
</dbReference>
<dbReference type="EMBL" id="JAQIZT010000009">
    <property type="protein sequence ID" value="KAJ6985832.1"/>
    <property type="molecule type" value="Genomic_DNA"/>
</dbReference>
<dbReference type="InterPro" id="IPR051681">
    <property type="entry name" value="Ser/Thr_Kinases-Pseudokinases"/>
</dbReference>
<dbReference type="GO" id="GO:0004674">
    <property type="term" value="F:protein serine/threonine kinase activity"/>
    <property type="evidence" value="ECO:0007669"/>
    <property type="project" value="UniProtKB-KW"/>
</dbReference>
<dbReference type="InterPro" id="IPR002912">
    <property type="entry name" value="ACT_dom"/>
</dbReference>
<dbReference type="InterPro" id="IPR011990">
    <property type="entry name" value="TPR-like_helical_dom_sf"/>
</dbReference>
<dbReference type="InterPro" id="IPR011009">
    <property type="entry name" value="Kinase-like_dom_sf"/>
</dbReference>
<comment type="caution">
    <text evidence="16">The sequence shown here is derived from an EMBL/GenBank/DDBJ whole genome shotgun (WGS) entry which is preliminary data.</text>
</comment>
<dbReference type="Gene3D" id="1.10.510.10">
    <property type="entry name" value="Transferase(Phosphotransferase) domain 1"/>
    <property type="match status" value="1"/>
</dbReference>
<keyword evidence="7" id="KW-0418">Kinase</keyword>